<name>A0A917BVN6_9MICO</name>
<evidence type="ECO:0000313" key="2">
    <source>
        <dbReference type="Proteomes" id="UP000605670"/>
    </source>
</evidence>
<keyword evidence="1" id="KW-0489">Methyltransferase</keyword>
<evidence type="ECO:0000313" key="1">
    <source>
        <dbReference type="EMBL" id="GGF57388.1"/>
    </source>
</evidence>
<accession>A0A917BVN6</accession>
<organism evidence="1 2">
    <name type="scientific">Ornithinimicrobium tianjinense</name>
    <dbReference type="NCBI Taxonomy" id="1195761"/>
    <lineage>
        <taxon>Bacteria</taxon>
        <taxon>Bacillati</taxon>
        <taxon>Actinomycetota</taxon>
        <taxon>Actinomycetes</taxon>
        <taxon>Micrococcales</taxon>
        <taxon>Ornithinimicrobiaceae</taxon>
        <taxon>Ornithinimicrobium</taxon>
    </lineage>
</organism>
<proteinExistence type="predicted"/>
<protein>
    <submittedName>
        <fullName evidence="1">Trans-aconitate methyltransferase</fullName>
    </submittedName>
</protein>
<comment type="caution">
    <text evidence="1">The sequence shown here is derived from an EMBL/GenBank/DDBJ whole genome shotgun (WGS) entry which is preliminary data.</text>
</comment>
<dbReference type="InterPro" id="IPR029063">
    <property type="entry name" value="SAM-dependent_MTases_sf"/>
</dbReference>
<reference evidence="1" key="1">
    <citation type="journal article" date="2014" name="Int. J. Syst. Evol. Microbiol.">
        <title>Complete genome sequence of Corynebacterium casei LMG S-19264T (=DSM 44701T), isolated from a smear-ripened cheese.</title>
        <authorList>
            <consortium name="US DOE Joint Genome Institute (JGI-PGF)"/>
            <person name="Walter F."/>
            <person name="Albersmeier A."/>
            <person name="Kalinowski J."/>
            <person name="Ruckert C."/>
        </authorList>
    </citation>
    <scope>NUCLEOTIDE SEQUENCE</scope>
    <source>
        <strain evidence="1">CGMCC 1.12160</strain>
    </source>
</reference>
<dbReference type="EMBL" id="BMEM01000004">
    <property type="protein sequence ID" value="GGF57388.1"/>
    <property type="molecule type" value="Genomic_DNA"/>
</dbReference>
<dbReference type="SUPFAM" id="SSF53335">
    <property type="entry name" value="S-adenosyl-L-methionine-dependent methyltransferases"/>
    <property type="match status" value="1"/>
</dbReference>
<dbReference type="GO" id="GO:0008168">
    <property type="term" value="F:methyltransferase activity"/>
    <property type="evidence" value="ECO:0007669"/>
    <property type="project" value="UniProtKB-KW"/>
</dbReference>
<sequence length="275" mass="29717">MSEQTPVRADCGWLALRRAEDEEARDRGGSHLLARLGEHLVESGAEVVEIVDVGAGTGANAGYLRPRLPWAQEWVVVDHDADHLREAGHGDAVRVAAGVVDLPEVLRDLPPRGDLRLLTCAALLDVLSGPELERFADAVVDSGGRALLTLTVDGSVRFDPGEVLDHGVRRAFDAHQRRGGRPGPDAAREMARLLVARGLGVTVARTPWRLGPERPQLLRRWLDERVDAVLEEGSLPPDEVTAWHARRGAQADAGQLRVGVGHVDLLVLPHIPPSA</sequence>
<reference evidence="1" key="2">
    <citation type="submission" date="2020-09" db="EMBL/GenBank/DDBJ databases">
        <authorList>
            <person name="Sun Q."/>
            <person name="Zhou Y."/>
        </authorList>
    </citation>
    <scope>NUCLEOTIDE SEQUENCE</scope>
    <source>
        <strain evidence="1">CGMCC 1.12160</strain>
    </source>
</reference>
<keyword evidence="1" id="KW-0808">Transferase</keyword>
<dbReference type="RefSeq" id="WP_188431534.1">
    <property type="nucleotide sequence ID" value="NZ_BAABKH010000014.1"/>
</dbReference>
<dbReference type="AlphaFoldDB" id="A0A917BVN6"/>
<dbReference type="GO" id="GO:0032259">
    <property type="term" value="P:methylation"/>
    <property type="evidence" value="ECO:0007669"/>
    <property type="project" value="UniProtKB-KW"/>
</dbReference>
<dbReference type="Gene3D" id="3.40.50.150">
    <property type="entry name" value="Vaccinia Virus protein VP39"/>
    <property type="match status" value="1"/>
</dbReference>
<gene>
    <name evidence="1" type="ORF">GCM10011366_26550</name>
</gene>
<keyword evidence="2" id="KW-1185">Reference proteome</keyword>
<dbReference type="Proteomes" id="UP000605670">
    <property type="component" value="Unassembled WGS sequence"/>
</dbReference>